<protein>
    <submittedName>
        <fullName evidence="8">Molybdate ABC transporter substrate-binding protein</fullName>
    </submittedName>
</protein>
<evidence type="ECO:0000313" key="8">
    <source>
        <dbReference type="EMBL" id="MQY43871.1"/>
    </source>
</evidence>
<dbReference type="Proteomes" id="UP000436694">
    <property type="component" value="Unassembled WGS sequence"/>
</dbReference>
<dbReference type="PIRSF" id="PIRSF004846">
    <property type="entry name" value="ModA"/>
    <property type="match status" value="1"/>
</dbReference>
<dbReference type="AlphaFoldDB" id="A0A844B184"/>
<feature type="binding site" evidence="6">
    <location>
        <position position="188"/>
    </location>
    <ligand>
        <name>molybdate</name>
        <dbReference type="ChEBI" id="CHEBI:36264"/>
    </ligand>
</feature>
<accession>A0A844B184</accession>
<keyword evidence="9" id="KW-1185">Reference proteome</keyword>
<organism evidence="8 9">
    <name type="scientific">Tritonibacter aquimaris</name>
    <dbReference type="NCBI Taxonomy" id="2663379"/>
    <lineage>
        <taxon>Bacteria</taxon>
        <taxon>Pseudomonadati</taxon>
        <taxon>Pseudomonadota</taxon>
        <taxon>Alphaproteobacteria</taxon>
        <taxon>Rhodobacterales</taxon>
        <taxon>Paracoccaceae</taxon>
        <taxon>Tritonibacter</taxon>
    </lineage>
</organism>
<dbReference type="Gene3D" id="3.40.190.10">
    <property type="entry name" value="Periplasmic binding protein-like II"/>
    <property type="match status" value="2"/>
</dbReference>
<evidence type="ECO:0000256" key="1">
    <source>
        <dbReference type="ARBA" id="ARBA00009175"/>
    </source>
</evidence>
<comment type="caution">
    <text evidence="8">The sequence shown here is derived from an EMBL/GenBank/DDBJ whole genome shotgun (WGS) entry which is preliminary data.</text>
</comment>
<evidence type="ECO:0000256" key="3">
    <source>
        <dbReference type="ARBA" id="ARBA00022723"/>
    </source>
</evidence>
<dbReference type="GO" id="GO:1901359">
    <property type="term" value="F:tungstate binding"/>
    <property type="evidence" value="ECO:0007669"/>
    <property type="project" value="UniProtKB-ARBA"/>
</dbReference>
<feature type="signal peptide" evidence="7">
    <location>
        <begin position="1"/>
        <end position="21"/>
    </location>
</feature>
<comment type="subunit">
    <text evidence="5">The complex is composed of two ATP-binding proteins (ModC), two transmembrane proteins (ModB) and a solute-binding protein (ModA).</text>
</comment>
<dbReference type="PANTHER" id="PTHR30632">
    <property type="entry name" value="MOLYBDATE-BINDING PERIPLASMIC PROTEIN"/>
    <property type="match status" value="1"/>
</dbReference>
<dbReference type="EMBL" id="WIXK01000008">
    <property type="protein sequence ID" value="MQY43871.1"/>
    <property type="molecule type" value="Genomic_DNA"/>
</dbReference>
<reference evidence="8 9" key="1">
    <citation type="submission" date="2019-10" db="EMBL/GenBank/DDBJ databases">
        <title>Epibacterium sp. nov., isolated from seawater.</title>
        <authorList>
            <person name="Zhang X."/>
            <person name="Li N."/>
        </authorList>
    </citation>
    <scope>NUCLEOTIDE SEQUENCE [LARGE SCALE GENOMIC DNA]</scope>
    <source>
        <strain evidence="8 9">SM1969</strain>
    </source>
</reference>
<gene>
    <name evidence="8" type="primary">modA</name>
    <name evidence="8" type="ORF">GG681_14590</name>
</gene>
<dbReference type="InterPro" id="IPR050682">
    <property type="entry name" value="ModA/WtpA"/>
</dbReference>
<feature type="binding site" evidence="6">
    <location>
        <position position="33"/>
    </location>
    <ligand>
        <name>molybdate</name>
        <dbReference type="ChEBI" id="CHEBI:36264"/>
    </ligand>
</feature>
<dbReference type="GO" id="GO:0015689">
    <property type="term" value="P:molybdate ion transport"/>
    <property type="evidence" value="ECO:0007669"/>
    <property type="project" value="InterPro"/>
</dbReference>
<name>A0A844B184_9RHOB</name>
<dbReference type="InterPro" id="IPR005950">
    <property type="entry name" value="ModA"/>
</dbReference>
<dbReference type="GO" id="GO:0030973">
    <property type="term" value="F:molybdate ion binding"/>
    <property type="evidence" value="ECO:0007669"/>
    <property type="project" value="TreeGrafter"/>
</dbReference>
<proteinExistence type="inferred from homology"/>
<dbReference type="NCBIfam" id="TIGR01256">
    <property type="entry name" value="modA"/>
    <property type="match status" value="1"/>
</dbReference>
<evidence type="ECO:0000256" key="7">
    <source>
        <dbReference type="SAM" id="SignalP"/>
    </source>
</evidence>
<feature type="binding site" evidence="6">
    <location>
        <position position="170"/>
    </location>
    <ligand>
        <name>molybdate</name>
        <dbReference type="ChEBI" id="CHEBI:36264"/>
    </ligand>
</feature>
<keyword evidence="3 6" id="KW-0479">Metal-binding</keyword>
<comment type="similarity">
    <text evidence="1">Belongs to the bacterial solute-binding protein ModA family.</text>
</comment>
<evidence type="ECO:0000256" key="5">
    <source>
        <dbReference type="ARBA" id="ARBA00062515"/>
    </source>
</evidence>
<dbReference type="FunFam" id="3.40.190.10:FF:000035">
    <property type="entry name" value="Molybdate ABC transporter substrate-binding protein"/>
    <property type="match status" value="1"/>
</dbReference>
<feature type="binding site" evidence="6">
    <location>
        <position position="143"/>
    </location>
    <ligand>
        <name>molybdate</name>
        <dbReference type="ChEBI" id="CHEBI:36264"/>
    </ligand>
</feature>
<keyword evidence="4 7" id="KW-0732">Signal</keyword>
<dbReference type="GO" id="GO:0046872">
    <property type="term" value="F:metal ion binding"/>
    <property type="evidence" value="ECO:0007669"/>
    <property type="project" value="UniProtKB-KW"/>
</dbReference>
<evidence type="ECO:0000256" key="2">
    <source>
        <dbReference type="ARBA" id="ARBA00022505"/>
    </source>
</evidence>
<dbReference type="SUPFAM" id="SSF53850">
    <property type="entry name" value="Periplasmic binding protein-like II"/>
    <property type="match status" value="1"/>
</dbReference>
<evidence type="ECO:0000313" key="9">
    <source>
        <dbReference type="Proteomes" id="UP000436694"/>
    </source>
</evidence>
<sequence length="254" mass="27217">MLGAAIYMLWGCIGASLPSHAGAEPVTVFAASSLKPVLDELAPHYETKTGNPLILSYAGSALIARQIQLGAPADVFISANQSWMDHLAAQGAIDPNSRFDLVRNRLALVAAKTLETGSRDLRRVLATQKQQKIAMGLVHAVPAGQYGKEALEALGLWHELAPHVVQLDNVRAAVRLVARGELGLGIVYASDAHKNPDIDLVGLFPENTHSPILYPAAAVTGSEQAEQVLTFLRSETARAALRHHGFVPLFTEEQ</sequence>
<keyword evidence="2 6" id="KW-0500">Molybdenum</keyword>
<evidence type="ECO:0000256" key="4">
    <source>
        <dbReference type="ARBA" id="ARBA00022729"/>
    </source>
</evidence>
<dbReference type="PANTHER" id="PTHR30632:SF17">
    <property type="entry name" value="MOLYBDATE-BINDING PROTEIN MODA"/>
    <property type="match status" value="1"/>
</dbReference>
<dbReference type="Pfam" id="PF13531">
    <property type="entry name" value="SBP_bac_11"/>
    <property type="match status" value="1"/>
</dbReference>
<feature type="chain" id="PRO_5032634220" evidence="7">
    <location>
        <begin position="22"/>
        <end position="254"/>
    </location>
</feature>
<feature type="binding site" evidence="6">
    <location>
        <position position="60"/>
    </location>
    <ligand>
        <name>molybdate</name>
        <dbReference type="ChEBI" id="CHEBI:36264"/>
    </ligand>
</feature>
<dbReference type="GO" id="GO:0030288">
    <property type="term" value="C:outer membrane-bounded periplasmic space"/>
    <property type="evidence" value="ECO:0007669"/>
    <property type="project" value="TreeGrafter"/>
</dbReference>
<evidence type="ECO:0000256" key="6">
    <source>
        <dbReference type="PIRSR" id="PIRSR004846-1"/>
    </source>
</evidence>